<dbReference type="SMART" id="SM00388">
    <property type="entry name" value="HisKA"/>
    <property type="match status" value="1"/>
</dbReference>
<dbReference type="OrthoDB" id="9786919at2"/>
<evidence type="ECO:0000256" key="9">
    <source>
        <dbReference type="ARBA" id="ARBA00023012"/>
    </source>
</evidence>
<comment type="caution">
    <text evidence="14">The sequence shown here is derived from an EMBL/GenBank/DDBJ whole genome shotgun (WGS) entry which is preliminary data.</text>
</comment>
<gene>
    <name evidence="14" type="ORF">F9B16_34440</name>
</gene>
<evidence type="ECO:0000259" key="12">
    <source>
        <dbReference type="PROSITE" id="PS50109"/>
    </source>
</evidence>
<keyword evidence="7 14" id="KW-0418">Kinase</keyword>
<evidence type="ECO:0000256" key="11">
    <source>
        <dbReference type="SAM" id="Phobius"/>
    </source>
</evidence>
<keyword evidence="5" id="KW-0808">Transferase</keyword>
<comment type="subcellular location">
    <subcellularLocation>
        <location evidence="2">Cell membrane</location>
    </subcellularLocation>
</comment>
<keyword evidence="9" id="KW-0902">Two-component regulatory system</keyword>
<dbReference type="SUPFAM" id="SSF55874">
    <property type="entry name" value="ATPase domain of HSP90 chaperone/DNA topoisomerase II/histidine kinase"/>
    <property type="match status" value="1"/>
</dbReference>
<dbReference type="GO" id="GO:0005886">
    <property type="term" value="C:plasma membrane"/>
    <property type="evidence" value="ECO:0007669"/>
    <property type="project" value="UniProtKB-SubCell"/>
</dbReference>
<feature type="domain" description="Histidine kinase" evidence="12">
    <location>
        <begin position="262"/>
        <end position="473"/>
    </location>
</feature>
<organism evidence="14 15">
    <name type="scientific">Actinomadura montaniterrae</name>
    <dbReference type="NCBI Taxonomy" id="1803903"/>
    <lineage>
        <taxon>Bacteria</taxon>
        <taxon>Bacillati</taxon>
        <taxon>Actinomycetota</taxon>
        <taxon>Actinomycetes</taxon>
        <taxon>Streptosporangiales</taxon>
        <taxon>Thermomonosporaceae</taxon>
        <taxon>Actinomadura</taxon>
    </lineage>
</organism>
<dbReference type="PANTHER" id="PTHR45436:SF5">
    <property type="entry name" value="SENSOR HISTIDINE KINASE TRCS"/>
    <property type="match status" value="1"/>
</dbReference>
<dbReference type="PROSITE" id="PS51257">
    <property type="entry name" value="PROKAR_LIPOPROTEIN"/>
    <property type="match status" value="1"/>
</dbReference>
<dbReference type="EC" id="2.7.13.3" evidence="3"/>
<dbReference type="InterPro" id="IPR003594">
    <property type="entry name" value="HATPase_dom"/>
</dbReference>
<dbReference type="Pfam" id="PF00672">
    <property type="entry name" value="HAMP"/>
    <property type="match status" value="1"/>
</dbReference>
<evidence type="ECO:0000256" key="2">
    <source>
        <dbReference type="ARBA" id="ARBA00004236"/>
    </source>
</evidence>
<dbReference type="SMART" id="SM00304">
    <property type="entry name" value="HAMP"/>
    <property type="match status" value="1"/>
</dbReference>
<dbReference type="InterPro" id="IPR005467">
    <property type="entry name" value="His_kinase_dom"/>
</dbReference>
<dbReference type="InterPro" id="IPR036890">
    <property type="entry name" value="HATPase_C_sf"/>
</dbReference>
<evidence type="ECO:0000256" key="10">
    <source>
        <dbReference type="ARBA" id="ARBA00023136"/>
    </source>
</evidence>
<dbReference type="CDD" id="cd00082">
    <property type="entry name" value="HisKA"/>
    <property type="match status" value="1"/>
</dbReference>
<keyword evidence="10 11" id="KW-0472">Membrane</keyword>
<dbReference type="PRINTS" id="PR00344">
    <property type="entry name" value="BCTRLSENSOR"/>
</dbReference>
<dbReference type="Gene3D" id="6.10.340.10">
    <property type="match status" value="1"/>
</dbReference>
<protein>
    <recommendedName>
        <fullName evidence="3">histidine kinase</fullName>
        <ecNumber evidence="3">2.7.13.3</ecNumber>
    </recommendedName>
</protein>
<feature type="transmembrane region" description="Helical" evidence="11">
    <location>
        <begin position="168"/>
        <end position="186"/>
    </location>
</feature>
<evidence type="ECO:0000256" key="3">
    <source>
        <dbReference type="ARBA" id="ARBA00012438"/>
    </source>
</evidence>
<evidence type="ECO:0000256" key="8">
    <source>
        <dbReference type="ARBA" id="ARBA00022989"/>
    </source>
</evidence>
<comment type="catalytic activity">
    <reaction evidence="1">
        <text>ATP + protein L-histidine = ADP + protein N-phospho-L-histidine.</text>
        <dbReference type="EC" id="2.7.13.3"/>
    </reaction>
</comment>
<dbReference type="GO" id="GO:0000155">
    <property type="term" value="F:phosphorelay sensor kinase activity"/>
    <property type="evidence" value="ECO:0007669"/>
    <property type="project" value="InterPro"/>
</dbReference>
<dbReference type="Proteomes" id="UP000483004">
    <property type="component" value="Unassembled WGS sequence"/>
</dbReference>
<dbReference type="PROSITE" id="PS50109">
    <property type="entry name" value="HIS_KIN"/>
    <property type="match status" value="1"/>
</dbReference>
<feature type="domain" description="HAMP" evidence="13">
    <location>
        <begin position="187"/>
        <end position="247"/>
    </location>
</feature>
<keyword evidence="15" id="KW-1185">Reference proteome</keyword>
<sequence>MKVPHVRTLRARLTAGLVVLLALSCLAVGVATTTALDRFLVSRIDQQLALVGGRFAASLEHEHHPDADNRPDSRGQASGTFGARLYQGRVTTAAVVRGQSVAPVPLTGGDARAMAALPADGNGHDLELSALGDYRVSAYRGDDGDVLVTGLPLRPVEETVHRLERVEAVVFAAVLIAAGIAAAAWVRLALRPLRRVAATASRVTELPLASGEVAMPERVPDTDPRTEVGQVGAALNRMLGHVEGALARRHASEERLRRFAADASHELRTPVAAIRGHAELALRTRDGVPPDVRHALGRIEAESVRMTDLVDDLLLLARLDAGRPLESEPVDLTRLVLDATSDARAAGPDHRWEMVLPEEPVTITGDARRLHQLLANLLANARTHTPPGTHVTVRLSQPEPPGAVLEVEDDGPGVPAEARDEIFHRFVRADHGRSRAAGGTGLGLAIVQAVAAAHGGTAELAGRSTFRITLPGG</sequence>
<evidence type="ECO:0000259" key="13">
    <source>
        <dbReference type="PROSITE" id="PS50885"/>
    </source>
</evidence>
<reference evidence="14 15" key="1">
    <citation type="submission" date="2019-09" db="EMBL/GenBank/DDBJ databases">
        <title>Actinomadura physcomitrii sp. nov., a novel actinomycete isolated from moss [Physcomitrium sphaericum (Ludw) Fuernr].</title>
        <authorList>
            <person name="Liu C."/>
            <person name="Zhuang X."/>
        </authorList>
    </citation>
    <scope>NUCLEOTIDE SEQUENCE [LARGE SCALE GENOMIC DNA]</scope>
    <source>
        <strain evidence="14 15">CYP1-1B</strain>
    </source>
</reference>
<evidence type="ECO:0000256" key="6">
    <source>
        <dbReference type="ARBA" id="ARBA00022692"/>
    </source>
</evidence>
<evidence type="ECO:0000313" key="15">
    <source>
        <dbReference type="Proteomes" id="UP000483004"/>
    </source>
</evidence>
<dbReference type="RefSeq" id="WP_151544403.1">
    <property type="nucleotide sequence ID" value="NZ_WBMR01000142.1"/>
</dbReference>
<keyword evidence="8 11" id="KW-1133">Transmembrane helix</keyword>
<dbReference type="SUPFAM" id="SSF47384">
    <property type="entry name" value="Homodimeric domain of signal transducing histidine kinase"/>
    <property type="match status" value="1"/>
</dbReference>
<evidence type="ECO:0000256" key="7">
    <source>
        <dbReference type="ARBA" id="ARBA00022777"/>
    </source>
</evidence>
<dbReference type="InterPro" id="IPR003660">
    <property type="entry name" value="HAMP_dom"/>
</dbReference>
<dbReference type="Pfam" id="PF00512">
    <property type="entry name" value="HisKA"/>
    <property type="match status" value="1"/>
</dbReference>
<name>A0A6L3VRP9_9ACTN</name>
<dbReference type="AlphaFoldDB" id="A0A6L3VRP9"/>
<dbReference type="Gene3D" id="3.30.565.10">
    <property type="entry name" value="Histidine kinase-like ATPase, C-terminal domain"/>
    <property type="match status" value="1"/>
</dbReference>
<dbReference type="EMBL" id="WBMR01000142">
    <property type="protein sequence ID" value="KAB2370733.1"/>
    <property type="molecule type" value="Genomic_DNA"/>
</dbReference>
<evidence type="ECO:0000256" key="5">
    <source>
        <dbReference type="ARBA" id="ARBA00022679"/>
    </source>
</evidence>
<dbReference type="InterPro" id="IPR050428">
    <property type="entry name" value="TCS_sensor_his_kinase"/>
</dbReference>
<evidence type="ECO:0000256" key="4">
    <source>
        <dbReference type="ARBA" id="ARBA00022553"/>
    </source>
</evidence>
<evidence type="ECO:0000313" key="14">
    <source>
        <dbReference type="EMBL" id="KAB2370733.1"/>
    </source>
</evidence>
<dbReference type="FunFam" id="1.10.287.130:FF:000001">
    <property type="entry name" value="Two-component sensor histidine kinase"/>
    <property type="match status" value="1"/>
</dbReference>
<dbReference type="InterPro" id="IPR036097">
    <property type="entry name" value="HisK_dim/P_sf"/>
</dbReference>
<dbReference type="PROSITE" id="PS50885">
    <property type="entry name" value="HAMP"/>
    <property type="match status" value="1"/>
</dbReference>
<accession>A0A6L3VRP9</accession>
<dbReference type="InterPro" id="IPR004358">
    <property type="entry name" value="Sig_transdc_His_kin-like_C"/>
</dbReference>
<dbReference type="SMART" id="SM00387">
    <property type="entry name" value="HATPase_c"/>
    <property type="match status" value="1"/>
</dbReference>
<evidence type="ECO:0000256" key="1">
    <source>
        <dbReference type="ARBA" id="ARBA00000085"/>
    </source>
</evidence>
<dbReference type="CDD" id="cd00075">
    <property type="entry name" value="HATPase"/>
    <property type="match status" value="1"/>
</dbReference>
<dbReference type="InterPro" id="IPR003661">
    <property type="entry name" value="HisK_dim/P_dom"/>
</dbReference>
<dbReference type="PANTHER" id="PTHR45436">
    <property type="entry name" value="SENSOR HISTIDINE KINASE YKOH"/>
    <property type="match status" value="1"/>
</dbReference>
<dbReference type="Pfam" id="PF02518">
    <property type="entry name" value="HATPase_c"/>
    <property type="match status" value="1"/>
</dbReference>
<keyword evidence="6 11" id="KW-0812">Transmembrane</keyword>
<dbReference type="Gene3D" id="1.10.287.130">
    <property type="match status" value="1"/>
</dbReference>
<proteinExistence type="predicted"/>
<keyword evidence="4" id="KW-0597">Phosphoprotein</keyword>